<dbReference type="OrthoDB" id="2019993at2759"/>
<feature type="compositionally biased region" description="Polar residues" evidence="2">
    <location>
        <begin position="73"/>
        <end position="91"/>
    </location>
</feature>
<dbReference type="EnsemblPlants" id="MELO3C023064.2.1">
    <property type="protein sequence ID" value="MELO3C023064.2.1"/>
    <property type="gene ID" value="MELO3C023064.2"/>
</dbReference>
<feature type="compositionally biased region" description="Polar residues" evidence="2">
    <location>
        <begin position="1"/>
        <end position="13"/>
    </location>
</feature>
<feature type="compositionally biased region" description="Basic and acidic residues" evidence="2">
    <location>
        <begin position="403"/>
        <end position="413"/>
    </location>
</feature>
<keyword evidence="1" id="KW-0175">Coiled coil</keyword>
<dbReference type="PANTHER" id="PTHR47490:SF2">
    <property type="entry name" value="PROTEIN BLISTER"/>
    <property type="match status" value="1"/>
</dbReference>
<feature type="region of interest" description="Disordered" evidence="2">
    <location>
        <begin position="315"/>
        <end position="348"/>
    </location>
</feature>
<evidence type="ECO:0000313" key="5">
    <source>
        <dbReference type="RefSeq" id="XP_008460704.1"/>
    </source>
</evidence>
<dbReference type="InParanoid" id="A0A1S3CDI4"/>
<feature type="coiled-coil region" evidence="1">
    <location>
        <begin position="719"/>
        <end position="774"/>
    </location>
</feature>
<proteinExistence type="predicted"/>
<feature type="compositionally biased region" description="Polar residues" evidence="2">
    <location>
        <begin position="135"/>
        <end position="146"/>
    </location>
</feature>
<feature type="coiled-coil region" evidence="1">
    <location>
        <begin position="475"/>
        <end position="649"/>
    </location>
</feature>
<dbReference type="GO" id="GO:0040008">
    <property type="term" value="P:regulation of growth"/>
    <property type="evidence" value="ECO:0007669"/>
    <property type="project" value="InterPro"/>
</dbReference>
<dbReference type="Gramene" id="MELO3C023064.2.1">
    <property type="protein sequence ID" value="MELO3C023064.2.1"/>
    <property type="gene ID" value="MELO3C023064.2"/>
</dbReference>
<dbReference type="eggNOG" id="ENOG502RCM2">
    <property type="taxonomic scope" value="Eukaryota"/>
</dbReference>
<feature type="region of interest" description="Disordered" evidence="2">
    <location>
        <begin position="1"/>
        <end position="146"/>
    </location>
</feature>
<evidence type="ECO:0000313" key="3">
    <source>
        <dbReference type="EnsemblPlants" id="MELO3C023064.2.1"/>
    </source>
</evidence>
<protein>
    <submittedName>
        <fullName evidence="5">Uncharacterized protein LOC103499472 isoform X1</fullName>
    </submittedName>
</protein>
<gene>
    <name evidence="5" type="primary">LOC103499472</name>
    <name evidence="3" type="synonym">103499472</name>
</gene>
<feature type="region of interest" description="Disordered" evidence="2">
    <location>
        <begin position="395"/>
        <end position="441"/>
    </location>
</feature>
<dbReference type="PANTHER" id="PTHR47490">
    <property type="entry name" value="PROTEIN BLISTER"/>
    <property type="match status" value="1"/>
</dbReference>
<feature type="compositionally biased region" description="Basic and acidic residues" evidence="2">
    <location>
        <begin position="55"/>
        <end position="71"/>
    </location>
</feature>
<dbReference type="InterPro" id="IPR044194">
    <property type="entry name" value="BLISTER"/>
</dbReference>
<dbReference type="KEGG" id="cmo:103499472"/>
<dbReference type="Proteomes" id="UP001652600">
    <property type="component" value="Chromosome 5"/>
</dbReference>
<evidence type="ECO:0000256" key="2">
    <source>
        <dbReference type="SAM" id="MobiDB-lite"/>
    </source>
</evidence>
<evidence type="ECO:0000313" key="4">
    <source>
        <dbReference type="Proteomes" id="UP001652600"/>
    </source>
</evidence>
<accession>A0A1S3CDI4</accession>
<dbReference type="GeneID" id="103499472"/>
<keyword evidence="4" id="KW-1185">Reference proteome</keyword>
<evidence type="ECO:0000256" key="1">
    <source>
        <dbReference type="SAM" id="Coils"/>
    </source>
</evidence>
<organism evidence="4 5">
    <name type="scientific">Cucumis melo</name>
    <name type="common">Muskmelon</name>
    <dbReference type="NCBI Taxonomy" id="3656"/>
    <lineage>
        <taxon>Eukaryota</taxon>
        <taxon>Viridiplantae</taxon>
        <taxon>Streptophyta</taxon>
        <taxon>Embryophyta</taxon>
        <taxon>Tracheophyta</taxon>
        <taxon>Spermatophyta</taxon>
        <taxon>Magnoliopsida</taxon>
        <taxon>eudicotyledons</taxon>
        <taxon>Gunneridae</taxon>
        <taxon>Pentapetalae</taxon>
        <taxon>rosids</taxon>
        <taxon>fabids</taxon>
        <taxon>Cucurbitales</taxon>
        <taxon>Cucurbitaceae</taxon>
        <taxon>Benincaseae</taxon>
        <taxon>Cucumis</taxon>
    </lineage>
</organism>
<name>A0A1S3CDI4_CUCME</name>
<sequence>MASAQVLPNSMASTRKLEHLEAGKRRLEEFRKKKAAERVKKAALPSQNHVSDAGSEEKKPLESEHAQRITDSDGATTTNGAGRSAIESSSAPVKDDRHADDFSQNIDQNALNEKHASYPFSRNTDGVFSTDPVKQPSNGQEINRFNGSRLFGTSDVNRRNEILEINKDSKVINGPEARISFQSAFGINPQATEGTDSIISQSARHGVDGLPFRRDSQENSMLKTSGSLFSANISPQSTVANFQDTDSSSNNNLASGHSFQSSYDGLFNNSTRKGYNSPEVGESMHRSFEFVNNQPFDLEQGNPIDVTDFTRIKPASVQSSESAGLDADIRLPSNYEPPYTASSENSFRRSRPSFLDSLSVPKAPSGSFLGHAERDKESRISGGFEFNKDGPASFSFQNSIKSDGFRTDERDGSESLTSRKPLKDVKTLGTPSHFSSQNTSVSYSNSFPPSVFPVKDQPIIGIENNTMERKHELYSSKQNEDFAALEQHIEDLTQEKFSLQRALEASRTLAESLAAENSSLTDSYNKQRSVVDQLKSDMEMLQEEMKIQMVELESIKLEYANAQLECNAADERAKLIASEVIGLEEKALRLRSNELKLERQLENLEAEISSYKKKMSSMEKERHDFQSTIEALQEEKKLLQSKLRKASASGKSIDISNPSNKKDMATSTEDLVVVDTSPSTFNHEESLTEDDDSRAPMLLQNATTEVSSVIIPSDHMRMIENINALIAELAIEKEELTKALASELASSSKLKEMNKELSRKLEAQTQRLELLTAQSMAGEIVPARLPDSRATRDEDIVLADEGDEVVERVLGWIMKLFPSGPSRRRTSKLL</sequence>
<feature type="compositionally biased region" description="Basic and acidic residues" evidence="2">
    <location>
        <begin position="15"/>
        <end position="40"/>
    </location>
</feature>
<dbReference type="RefSeq" id="XP_008460704.1">
    <property type="nucleotide sequence ID" value="XM_008462482.2"/>
</dbReference>
<feature type="compositionally biased region" description="Polar residues" evidence="2">
    <location>
        <begin position="102"/>
        <end position="111"/>
    </location>
</feature>
<dbReference type="AlphaFoldDB" id="A0A1S3CDI4"/>
<dbReference type="SMR" id="A0A1S3CDI4"/>
<reference evidence="5" key="2">
    <citation type="submission" date="2025-04" db="UniProtKB">
        <authorList>
            <consortium name="RefSeq"/>
        </authorList>
    </citation>
    <scope>IDENTIFICATION</scope>
</reference>
<reference evidence="3" key="1">
    <citation type="submission" date="2023-03" db="UniProtKB">
        <authorList>
            <consortium name="EnsemblPlants"/>
        </authorList>
    </citation>
    <scope>IDENTIFICATION</scope>
</reference>